<dbReference type="InterPro" id="IPR001478">
    <property type="entry name" value="PDZ"/>
</dbReference>
<dbReference type="eggNOG" id="COG0750">
    <property type="taxonomic scope" value="Bacteria"/>
</dbReference>
<dbReference type="STRING" id="309803.CTN_1686"/>
<gene>
    <name evidence="13" type="ordered locus">CTN_1686</name>
</gene>
<accession>B9KA79</accession>
<dbReference type="Gene3D" id="2.30.42.10">
    <property type="match status" value="2"/>
</dbReference>
<sequence>MVVIYFILILTGVIMVHELGHYLFARIFKVKVLEFALGFGPRVFSVKGKETTFRFNVFPIGGYVRMLGEEGEEVVEEREKSFYAKPAWQRLLITLAGPLFSIVAGYVLFLPITLHWGIALPGVGEVLPNSPAEEAGLMGGDIIYSVNGRIAFDTAIISEEIQKGLPVELVVVRDGKKVPIRIVPRMYPETYEIVLESAEGRPEGKLVSVNGNPDLSILKDYVNEYVTLGFEGGTVKGILKQFNEIPKRYMIGISFAGLAPIFKEDFSVFQRGDRIVEVEGQKIDSWQDLIVLYQRLTLGDRVLMLSVQGENVEWWRGLSGTVDVTVERAGKLIKVQIDTSSLKTVLETPGVLENEVPRYRPENFVETVSLSVKACNYVLWATASSLKNFFRNVQTGQIVGVVGLAGVIGQASKSGMEAILTVVAIITISLGVLNLLPLPALDGGRIVFSLVEMVTRKRLDPQIENIIHFIGFILLMVLFLYITFLDIGRLMGI</sequence>
<dbReference type="GO" id="GO:0016020">
    <property type="term" value="C:membrane"/>
    <property type="evidence" value="ECO:0007669"/>
    <property type="project" value="UniProtKB-SubCell"/>
</dbReference>
<dbReference type="Proteomes" id="UP000000445">
    <property type="component" value="Chromosome"/>
</dbReference>
<dbReference type="Pfam" id="PF17820">
    <property type="entry name" value="PDZ_6"/>
    <property type="match status" value="1"/>
</dbReference>
<keyword evidence="14" id="KW-1185">Reference proteome</keyword>
<keyword evidence="8 11" id="KW-1133">Transmembrane helix</keyword>
<comment type="subcellular location">
    <subcellularLocation>
        <location evidence="2">Membrane</location>
        <topology evidence="2">Multi-pass membrane protein</topology>
    </subcellularLocation>
</comment>
<comment type="similarity">
    <text evidence="3">Belongs to the peptidase M50B family.</text>
</comment>
<feature type="transmembrane region" description="Helical" evidence="11">
    <location>
        <begin position="91"/>
        <end position="118"/>
    </location>
</feature>
<evidence type="ECO:0000256" key="3">
    <source>
        <dbReference type="ARBA" id="ARBA00007931"/>
    </source>
</evidence>
<dbReference type="Pfam" id="PF02163">
    <property type="entry name" value="Peptidase_M50"/>
    <property type="match status" value="1"/>
</dbReference>
<dbReference type="RefSeq" id="WP_015920100.1">
    <property type="nucleotide sequence ID" value="NC_011978.1"/>
</dbReference>
<dbReference type="SMART" id="SM00228">
    <property type="entry name" value="PDZ"/>
    <property type="match status" value="1"/>
</dbReference>
<evidence type="ECO:0000313" key="13">
    <source>
        <dbReference type="EMBL" id="ACM23862.1"/>
    </source>
</evidence>
<dbReference type="HOGENOM" id="CLU_025778_0_0_0"/>
<dbReference type="InterPro" id="IPR004387">
    <property type="entry name" value="Pept_M50_Zn"/>
</dbReference>
<keyword evidence="7" id="KW-0862">Zinc</keyword>
<keyword evidence="10 11" id="KW-0472">Membrane</keyword>
<evidence type="ECO:0000313" key="14">
    <source>
        <dbReference type="Proteomes" id="UP000000445"/>
    </source>
</evidence>
<keyword evidence="4" id="KW-0645">Protease</keyword>
<evidence type="ECO:0000256" key="6">
    <source>
        <dbReference type="ARBA" id="ARBA00022801"/>
    </source>
</evidence>
<dbReference type="SUPFAM" id="SSF50156">
    <property type="entry name" value="PDZ domain-like"/>
    <property type="match status" value="2"/>
</dbReference>
<evidence type="ECO:0000256" key="4">
    <source>
        <dbReference type="ARBA" id="ARBA00022670"/>
    </source>
</evidence>
<comment type="cofactor">
    <cofactor evidence="1">
        <name>Zn(2+)</name>
        <dbReference type="ChEBI" id="CHEBI:29105"/>
    </cofactor>
</comment>
<dbReference type="PANTHER" id="PTHR42837">
    <property type="entry name" value="REGULATOR OF SIGMA-E PROTEASE RSEP"/>
    <property type="match status" value="1"/>
</dbReference>
<keyword evidence="9 13" id="KW-0482">Metalloprotease</keyword>
<dbReference type="GO" id="GO:0006508">
    <property type="term" value="P:proteolysis"/>
    <property type="evidence" value="ECO:0007669"/>
    <property type="project" value="UniProtKB-KW"/>
</dbReference>
<evidence type="ECO:0000256" key="7">
    <source>
        <dbReference type="ARBA" id="ARBA00022833"/>
    </source>
</evidence>
<proteinExistence type="inferred from homology"/>
<dbReference type="CDD" id="cd06163">
    <property type="entry name" value="S2P-M50_PDZ_RseP-like"/>
    <property type="match status" value="1"/>
</dbReference>
<evidence type="ECO:0000256" key="5">
    <source>
        <dbReference type="ARBA" id="ARBA00022692"/>
    </source>
</evidence>
<dbReference type="PANTHER" id="PTHR42837:SF2">
    <property type="entry name" value="MEMBRANE METALLOPROTEASE ARASP2, CHLOROPLASTIC-RELATED"/>
    <property type="match status" value="1"/>
</dbReference>
<dbReference type="EMBL" id="CP000916">
    <property type="protein sequence ID" value="ACM23862.1"/>
    <property type="molecule type" value="Genomic_DNA"/>
</dbReference>
<dbReference type="InterPro" id="IPR041489">
    <property type="entry name" value="PDZ_6"/>
</dbReference>
<feature type="transmembrane region" description="Helical" evidence="11">
    <location>
        <begin position="418"/>
        <end position="436"/>
    </location>
</feature>
<evidence type="ECO:0000256" key="11">
    <source>
        <dbReference type="SAM" id="Phobius"/>
    </source>
</evidence>
<evidence type="ECO:0000256" key="8">
    <source>
        <dbReference type="ARBA" id="ARBA00022989"/>
    </source>
</evidence>
<dbReference type="InterPro" id="IPR008915">
    <property type="entry name" value="Peptidase_M50"/>
</dbReference>
<feature type="domain" description="PDZ" evidence="12">
    <location>
        <begin position="123"/>
        <end position="156"/>
    </location>
</feature>
<evidence type="ECO:0000256" key="2">
    <source>
        <dbReference type="ARBA" id="ARBA00004141"/>
    </source>
</evidence>
<dbReference type="PROSITE" id="PS50106">
    <property type="entry name" value="PDZ"/>
    <property type="match status" value="1"/>
</dbReference>
<dbReference type="InterPro" id="IPR036034">
    <property type="entry name" value="PDZ_sf"/>
</dbReference>
<reference evidence="13 14" key="1">
    <citation type="journal article" date="2009" name="Biosci. Biotechnol. Biochem.">
        <title>WeGAS: a web-based microbial genome annotation system.</title>
        <authorList>
            <person name="Lee D."/>
            <person name="Seo H."/>
            <person name="Park C."/>
            <person name="Park K."/>
        </authorList>
    </citation>
    <scope>NUCLEOTIDE SEQUENCE [LARGE SCALE GENOMIC DNA]</scope>
    <source>
        <strain evidence="14">ATCC 49049 / DSM 4359 / NBRC 107923 / NS-E</strain>
    </source>
</reference>
<protein>
    <submittedName>
        <fullName evidence="13">Zinc metalloprotease</fullName>
    </submittedName>
</protein>
<evidence type="ECO:0000256" key="9">
    <source>
        <dbReference type="ARBA" id="ARBA00023049"/>
    </source>
</evidence>
<dbReference type="GO" id="GO:0004222">
    <property type="term" value="F:metalloendopeptidase activity"/>
    <property type="evidence" value="ECO:0007669"/>
    <property type="project" value="InterPro"/>
</dbReference>
<evidence type="ECO:0000256" key="1">
    <source>
        <dbReference type="ARBA" id="ARBA00001947"/>
    </source>
</evidence>
<dbReference type="AlphaFoldDB" id="B9KA79"/>
<evidence type="ECO:0000259" key="12">
    <source>
        <dbReference type="PROSITE" id="PS50106"/>
    </source>
</evidence>
<evidence type="ECO:0000256" key="10">
    <source>
        <dbReference type="ARBA" id="ARBA00023136"/>
    </source>
</evidence>
<organism evidence="13 14">
    <name type="scientific">Thermotoga neapolitana (strain ATCC 49049 / DSM 4359 / NBRC 107923 / NS-E)</name>
    <dbReference type="NCBI Taxonomy" id="309803"/>
    <lineage>
        <taxon>Bacteria</taxon>
        <taxon>Thermotogati</taxon>
        <taxon>Thermotogota</taxon>
        <taxon>Thermotogae</taxon>
        <taxon>Thermotogales</taxon>
        <taxon>Thermotogaceae</taxon>
        <taxon>Thermotoga</taxon>
    </lineage>
</organism>
<keyword evidence="5 11" id="KW-0812">Transmembrane</keyword>
<feature type="transmembrane region" description="Helical" evidence="11">
    <location>
        <begin position="6"/>
        <end position="25"/>
    </location>
</feature>
<name>B9KA79_THENN</name>
<keyword evidence="6" id="KW-0378">Hydrolase</keyword>
<dbReference type="KEGG" id="tna:CTN_1686"/>
<feature type="transmembrane region" description="Helical" evidence="11">
    <location>
        <begin position="466"/>
        <end position="484"/>
    </location>
</feature>